<keyword evidence="1" id="KW-0472">Membrane</keyword>
<protein>
    <submittedName>
        <fullName evidence="2">Uncharacterized protein</fullName>
    </submittedName>
</protein>
<feature type="transmembrane region" description="Helical" evidence="1">
    <location>
        <begin position="450"/>
        <end position="468"/>
    </location>
</feature>
<feature type="transmembrane region" description="Helical" evidence="1">
    <location>
        <begin position="193"/>
        <end position="217"/>
    </location>
</feature>
<keyword evidence="1" id="KW-0812">Transmembrane</keyword>
<keyword evidence="1" id="KW-1133">Transmembrane helix</keyword>
<accession>A0A316GM09</accession>
<sequence>MVGTAEDEARTKVFLSDVGAAIKRFHEETRQPHLGAWVQATALPLLPVLLGLILIGLVPTPDVDPARPIAVANATTPPPTPTDLALATYGIDLRLALAVLLLVVVLVVSFLSQKHLLETHAGAFWPRTSRGSAGAIGREAPATPPLRVGLWLAIGFVLGGLAITHVDHVFPWMTPPPLPSGMNGFSDMPPETFWPLALGSALIAMVFTVTALSAYAIRITWHNYPAVRHAADLAAAIDAAIARRESVDGTVCVMDRAKPQELGKQLDAILQAWKQRPLGAGVVPVQSTMKPSAIVDILKTFVRPLVAVLILGLVTLSLFFDHLEARNDWSASVIATHDFWLIVFGILCSTVVAAIYLPAMSRLSLYLEAEEHLKSTTGGAVKGWRIDRGKDEEAGQRLIVPRTSSGPDDFPEALCDYLGGDRTKVGIMLESWHFAGGFHILLKQSLTKQLVTVLGLLGPTLAGTILGLL</sequence>
<keyword evidence="3" id="KW-1185">Reference proteome</keyword>
<feature type="transmembrane region" description="Helical" evidence="1">
    <location>
        <begin position="93"/>
        <end position="111"/>
    </location>
</feature>
<feature type="transmembrane region" description="Helical" evidence="1">
    <location>
        <begin position="148"/>
        <end position="173"/>
    </location>
</feature>
<comment type="caution">
    <text evidence="2">The sequence shown here is derived from an EMBL/GenBank/DDBJ whole genome shotgun (WGS) entry which is preliminary data.</text>
</comment>
<name>A0A316GM09_9RHOB</name>
<evidence type="ECO:0000256" key="1">
    <source>
        <dbReference type="SAM" id="Phobius"/>
    </source>
</evidence>
<feature type="transmembrane region" description="Helical" evidence="1">
    <location>
        <begin position="339"/>
        <end position="357"/>
    </location>
</feature>
<feature type="transmembrane region" description="Helical" evidence="1">
    <location>
        <begin position="300"/>
        <end position="319"/>
    </location>
</feature>
<gene>
    <name evidence="2" type="ORF">C7455_101253</name>
</gene>
<feature type="transmembrane region" description="Helical" evidence="1">
    <location>
        <begin position="34"/>
        <end position="58"/>
    </location>
</feature>
<evidence type="ECO:0000313" key="2">
    <source>
        <dbReference type="EMBL" id="PWK62227.1"/>
    </source>
</evidence>
<dbReference type="RefSeq" id="WP_146199898.1">
    <property type="nucleotide sequence ID" value="NZ_QGGW01000001.1"/>
</dbReference>
<dbReference type="Proteomes" id="UP000245708">
    <property type="component" value="Unassembled WGS sequence"/>
</dbReference>
<proteinExistence type="predicted"/>
<dbReference type="AlphaFoldDB" id="A0A316GM09"/>
<evidence type="ECO:0000313" key="3">
    <source>
        <dbReference type="Proteomes" id="UP000245708"/>
    </source>
</evidence>
<dbReference type="EMBL" id="QGGW01000001">
    <property type="protein sequence ID" value="PWK62227.1"/>
    <property type="molecule type" value="Genomic_DNA"/>
</dbReference>
<organism evidence="2 3">
    <name type="scientific">Roseicyclus mahoneyensis</name>
    <dbReference type="NCBI Taxonomy" id="164332"/>
    <lineage>
        <taxon>Bacteria</taxon>
        <taxon>Pseudomonadati</taxon>
        <taxon>Pseudomonadota</taxon>
        <taxon>Alphaproteobacteria</taxon>
        <taxon>Rhodobacterales</taxon>
        <taxon>Roseobacteraceae</taxon>
        <taxon>Roseicyclus</taxon>
    </lineage>
</organism>
<reference evidence="2 3" key="1">
    <citation type="submission" date="2018-05" db="EMBL/GenBank/DDBJ databases">
        <title>Genomic Encyclopedia of Type Strains, Phase IV (KMG-IV): sequencing the most valuable type-strain genomes for metagenomic binning, comparative biology and taxonomic classification.</title>
        <authorList>
            <person name="Goeker M."/>
        </authorList>
    </citation>
    <scope>NUCLEOTIDE SEQUENCE [LARGE SCALE GENOMIC DNA]</scope>
    <source>
        <strain evidence="2 3">DSM 16097</strain>
    </source>
</reference>